<comment type="caution">
    <text evidence="2">The sequence shown here is derived from an EMBL/GenBank/DDBJ whole genome shotgun (WGS) entry which is preliminary data.</text>
</comment>
<feature type="transmembrane region" description="Helical" evidence="1">
    <location>
        <begin position="940"/>
        <end position="960"/>
    </location>
</feature>
<feature type="transmembrane region" description="Helical" evidence="1">
    <location>
        <begin position="431"/>
        <end position="457"/>
    </location>
</feature>
<feature type="transmembrane region" description="Helical" evidence="1">
    <location>
        <begin position="309"/>
        <end position="332"/>
    </location>
</feature>
<feature type="transmembrane region" description="Helical" evidence="1">
    <location>
        <begin position="846"/>
        <end position="868"/>
    </location>
</feature>
<evidence type="ECO:0000313" key="2">
    <source>
        <dbReference type="EMBL" id="GIG45100.1"/>
    </source>
</evidence>
<feature type="transmembrane region" description="Helical" evidence="1">
    <location>
        <begin position="390"/>
        <end position="411"/>
    </location>
</feature>
<dbReference type="RefSeq" id="WP_203846903.1">
    <property type="nucleotide sequence ID" value="NZ_BAAAVW010000009.1"/>
</dbReference>
<dbReference type="PANTHER" id="PTHR30572:SF4">
    <property type="entry name" value="ABC TRANSPORTER PERMEASE YTRF"/>
    <property type="match status" value="1"/>
</dbReference>
<dbReference type="InterPro" id="IPR050250">
    <property type="entry name" value="Macrolide_Exporter_MacB"/>
</dbReference>
<evidence type="ECO:0008006" key="4">
    <source>
        <dbReference type="Google" id="ProtNLM"/>
    </source>
</evidence>
<feature type="transmembrane region" description="Helical" evidence="1">
    <location>
        <begin position="477"/>
        <end position="495"/>
    </location>
</feature>
<organism evidence="2 3">
    <name type="scientific">Dactylosporangium siamense</name>
    <dbReference type="NCBI Taxonomy" id="685454"/>
    <lineage>
        <taxon>Bacteria</taxon>
        <taxon>Bacillati</taxon>
        <taxon>Actinomycetota</taxon>
        <taxon>Actinomycetes</taxon>
        <taxon>Micromonosporales</taxon>
        <taxon>Micromonosporaceae</taxon>
        <taxon>Dactylosporangium</taxon>
    </lineage>
</organism>
<protein>
    <recommendedName>
        <fullName evidence="4">FtsX-like permease family protein</fullName>
    </recommendedName>
</protein>
<name>A0A919UAW3_9ACTN</name>
<dbReference type="AlphaFoldDB" id="A0A919UAW3"/>
<evidence type="ECO:0000256" key="1">
    <source>
        <dbReference type="SAM" id="Phobius"/>
    </source>
</evidence>
<keyword evidence="3" id="KW-1185">Reference proteome</keyword>
<sequence length="968" mass="97648">MLAIIWGAIRTRRASAVVMAILVAITGAGLGAAGWIATRDAAAASQARIGGEPPARRTLSVRGSVALGADPAQAMTRFRATTESTAGLPAERAVAGVRLQGVLEPPGGAGRTEAELRYRDDACANLELTGACPAGPGEVALPTTLALRLGVAVGTRIRHDNGKSSEPTPLLVVATFDPRDPLGWWWTGQQGDAAFATLDTVASAGVPATATYDLLLPAAQFTGGDTGAVAAAVARLGKGGALEVTSGADALSQAVAGERYAVTHGIVLAAVQLAAIGWIAIAVSAWYAAEARRGDAARVALRGARRRRVIVATSGQSAVPALAGAVAAGVLLTLLLPDTGSGPGTGDGPGPAAAAALVGAGALLLIVAADWRLTRAPLQQLLQFAPPRRAALAGAALELTVFALAVAAAYQSAVTGEAPVDGFGLELLAPVLFAVAGAVLLTRLLLPPVVAAGRAALVRGRLTGGLTALFLARRTSAYRIVPVLAAAVCVCGVTAQDWTRADAARLHRAQAEIGADRVLTVAPVPRARLLAAVRSADPQGRHAMAVVASGTTGPGPRILAVDSPRLRAVAAVDPGAAADRLRPAALPPTDVTGAALTLRAAGDGTVALRLLLSVADTGATARADFGTISGAGEYRADAPACGTGCRLVALELDGVPGAALDLVELRVDGRIVVDGAAFADPARWRTATGDVDPGVQRLRADGRMRLALVAPAGDGPADRRIYAVDAPLPLPVVATAQAIRAPDQSGISDLTLAGVPVPVRPVIETRLPARAGGVVLVDLEYSNRLTAGRTEPPRPGDIDQVWLGTAAPPGLEDRLAAAGLVVIGSDSVAAAEQRQARLGPAAALRFHLLAAALALLLAGSALTVVAAVQRRERLAEVAALRTQGVPARVVRAADRWSALAPVALALAIGSVAAALARWLLRSPVRPFTDGWVVDEPAASAPALLVAVAVATVCLGAAALGSGRIGGRR</sequence>
<evidence type="ECO:0000313" key="3">
    <source>
        <dbReference type="Proteomes" id="UP000660611"/>
    </source>
</evidence>
<dbReference type="GO" id="GO:0022857">
    <property type="term" value="F:transmembrane transporter activity"/>
    <property type="evidence" value="ECO:0007669"/>
    <property type="project" value="TreeGrafter"/>
</dbReference>
<keyword evidence="1" id="KW-1133">Transmembrane helix</keyword>
<dbReference type="Proteomes" id="UP000660611">
    <property type="component" value="Unassembled WGS sequence"/>
</dbReference>
<feature type="transmembrane region" description="Helical" evidence="1">
    <location>
        <begin position="898"/>
        <end position="920"/>
    </location>
</feature>
<keyword evidence="1" id="KW-0472">Membrane</keyword>
<feature type="transmembrane region" description="Helical" evidence="1">
    <location>
        <begin position="266"/>
        <end position="288"/>
    </location>
</feature>
<accession>A0A919UAW3</accession>
<proteinExistence type="predicted"/>
<dbReference type="PANTHER" id="PTHR30572">
    <property type="entry name" value="MEMBRANE COMPONENT OF TRANSPORTER-RELATED"/>
    <property type="match status" value="1"/>
</dbReference>
<reference evidence="2" key="1">
    <citation type="submission" date="2021-01" db="EMBL/GenBank/DDBJ databases">
        <title>Whole genome shotgun sequence of Dactylosporangium siamense NBRC 106093.</title>
        <authorList>
            <person name="Komaki H."/>
            <person name="Tamura T."/>
        </authorList>
    </citation>
    <scope>NUCLEOTIDE SEQUENCE</scope>
    <source>
        <strain evidence="2">NBRC 106093</strain>
    </source>
</reference>
<feature type="transmembrane region" description="Helical" evidence="1">
    <location>
        <begin position="352"/>
        <end position="369"/>
    </location>
</feature>
<keyword evidence="1" id="KW-0812">Transmembrane</keyword>
<gene>
    <name evidence="2" type="ORF">Dsi01nite_031410</name>
</gene>
<dbReference type="EMBL" id="BONQ01000049">
    <property type="protein sequence ID" value="GIG45100.1"/>
    <property type="molecule type" value="Genomic_DNA"/>
</dbReference>
<dbReference type="GO" id="GO:0005886">
    <property type="term" value="C:plasma membrane"/>
    <property type="evidence" value="ECO:0007669"/>
    <property type="project" value="TreeGrafter"/>
</dbReference>